<sequence length="526" mass="60224">MTDWDVEDNRTESHAVELQRISQTATAPNAKLLFHLSLYCLSINLGVLIMTIFWTRILQHRYFTYTRRRRSEYRFHRTTRTRGIFGNLFRFGRNEPQRTECQKFKQSTFECSVNCGCCLYKTACLCRRCMRSRFQLSSEINPREPKEGEILEANEFPKISTGITDQRPMNNTTGFNADPTSRIRTDFDQSQLFLIQLLTVFDMLTILAEYLIPAVVMFDNVQNSISYRTALNLGCRLTFMLLTFSRLVAEWILVVYGIERILVLRRACASTLVRQNMLNLESQHISYSRTALSTLKLKIGMSLFIALSFSGICNYTWMIGGVTPVTYQLANGSVVIQLELTCSLRQEYYSFYMHFLVYVEFILLVMLPQAIHLGSVIIILFYMAKALRFIFKRLRSNEKTDTKTSKTLTDNSVVLCTRSNSGEITQGSLNQHPFNSRLTASTPGHTTKCKWNRINFSTTLFLVNALVRICLSASKNVDTFAAIFLKLTNTSPFSQPCAMLTWPIVGTVNLVLLFLAVCTSVTNPIK</sequence>
<protein>
    <recommendedName>
        <fullName evidence="6">G-protein coupled receptors family 1 profile domain-containing protein</fullName>
    </recommendedName>
</protein>
<comment type="subcellular location">
    <subcellularLocation>
        <location evidence="1">Membrane</location>
    </subcellularLocation>
</comment>
<evidence type="ECO:0000256" key="3">
    <source>
        <dbReference type="ARBA" id="ARBA00022989"/>
    </source>
</evidence>
<reference evidence="7" key="1">
    <citation type="submission" date="2019-05" db="EMBL/GenBank/DDBJ databases">
        <title>Annotation for the trematode Fasciolopsis buski.</title>
        <authorList>
            <person name="Choi Y.-J."/>
        </authorList>
    </citation>
    <scope>NUCLEOTIDE SEQUENCE</scope>
    <source>
        <strain evidence="7">HT</strain>
        <tissue evidence="7">Whole worm</tissue>
    </source>
</reference>
<feature type="transmembrane region" description="Helical" evidence="5">
    <location>
        <begin position="500"/>
        <end position="522"/>
    </location>
</feature>
<evidence type="ECO:0000259" key="6">
    <source>
        <dbReference type="PROSITE" id="PS50262"/>
    </source>
</evidence>
<dbReference type="InterPro" id="IPR017452">
    <property type="entry name" value="GPCR_Rhodpsn_7TM"/>
</dbReference>
<proteinExistence type="predicted"/>
<comment type="caution">
    <text evidence="7">The sequence shown here is derived from an EMBL/GenBank/DDBJ whole genome shotgun (WGS) entry which is preliminary data.</text>
</comment>
<keyword evidence="4 5" id="KW-0472">Membrane</keyword>
<dbReference type="EMBL" id="LUCM01004142">
    <property type="protein sequence ID" value="KAA0194749.1"/>
    <property type="molecule type" value="Genomic_DNA"/>
</dbReference>
<dbReference type="PROSITE" id="PS50262">
    <property type="entry name" value="G_PROTEIN_RECEP_F1_2"/>
    <property type="match status" value="1"/>
</dbReference>
<feature type="transmembrane region" description="Helical" evidence="5">
    <location>
        <begin position="355"/>
        <end position="383"/>
    </location>
</feature>
<dbReference type="Proteomes" id="UP000728185">
    <property type="component" value="Unassembled WGS sequence"/>
</dbReference>
<feature type="transmembrane region" description="Helical" evidence="5">
    <location>
        <begin position="237"/>
        <end position="258"/>
    </location>
</feature>
<feature type="transmembrane region" description="Helical" evidence="5">
    <location>
        <begin position="192"/>
        <end position="217"/>
    </location>
</feature>
<evidence type="ECO:0000256" key="4">
    <source>
        <dbReference type="ARBA" id="ARBA00023136"/>
    </source>
</evidence>
<dbReference type="AlphaFoldDB" id="A0A8E0RWG6"/>
<evidence type="ECO:0000256" key="5">
    <source>
        <dbReference type="SAM" id="Phobius"/>
    </source>
</evidence>
<evidence type="ECO:0000256" key="2">
    <source>
        <dbReference type="ARBA" id="ARBA00022692"/>
    </source>
</evidence>
<feature type="domain" description="G-protein coupled receptors family 1 profile" evidence="6">
    <location>
        <begin position="170"/>
        <end position="526"/>
    </location>
</feature>
<evidence type="ECO:0000313" key="7">
    <source>
        <dbReference type="EMBL" id="KAA0194749.1"/>
    </source>
</evidence>
<feature type="transmembrane region" description="Helical" evidence="5">
    <location>
        <begin position="299"/>
        <end position="319"/>
    </location>
</feature>
<keyword evidence="8" id="KW-1185">Reference proteome</keyword>
<evidence type="ECO:0000313" key="8">
    <source>
        <dbReference type="Proteomes" id="UP000728185"/>
    </source>
</evidence>
<dbReference type="OrthoDB" id="6279011at2759"/>
<feature type="transmembrane region" description="Helical" evidence="5">
    <location>
        <begin position="36"/>
        <end position="58"/>
    </location>
</feature>
<dbReference type="GO" id="GO:0016020">
    <property type="term" value="C:membrane"/>
    <property type="evidence" value="ECO:0007669"/>
    <property type="project" value="UniProtKB-SubCell"/>
</dbReference>
<accession>A0A8E0RWG6</accession>
<keyword evidence="3 5" id="KW-1133">Transmembrane helix</keyword>
<keyword evidence="2 5" id="KW-0812">Transmembrane</keyword>
<gene>
    <name evidence="7" type="ORF">FBUS_04774</name>
</gene>
<evidence type="ECO:0000256" key="1">
    <source>
        <dbReference type="ARBA" id="ARBA00004370"/>
    </source>
</evidence>
<name>A0A8E0RWG6_9TREM</name>
<organism evidence="7 8">
    <name type="scientific">Fasciolopsis buskii</name>
    <dbReference type="NCBI Taxonomy" id="27845"/>
    <lineage>
        <taxon>Eukaryota</taxon>
        <taxon>Metazoa</taxon>
        <taxon>Spiralia</taxon>
        <taxon>Lophotrochozoa</taxon>
        <taxon>Platyhelminthes</taxon>
        <taxon>Trematoda</taxon>
        <taxon>Digenea</taxon>
        <taxon>Plagiorchiida</taxon>
        <taxon>Echinostomata</taxon>
        <taxon>Echinostomatoidea</taxon>
        <taxon>Fasciolidae</taxon>
        <taxon>Fasciolopsis</taxon>
    </lineage>
</organism>